<dbReference type="Pfam" id="PF00528">
    <property type="entry name" value="BPD_transp_1"/>
    <property type="match status" value="1"/>
</dbReference>
<dbReference type="GeneID" id="27140112"/>
<evidence type="ECO:0000256" key="4">
    <source>
        <dbReference type="ARBA" id="ARBA00023136"/>
    </source>
</evidence>
<dbReference type="InterPro" id="IPR025966">
    <property type="entry name" value="OppC_N"/>
</dbReference>
<evidence type="ECO:0000256" key="3">
    <source>
        <dbReference type="ARBA" id="ARBA00022989"/>
    </source>
</evidence>
<dbReference type="SUPFAM" id="SSF161098">
    <property type="entry name" value="MetI-like"/>
    <property type="match status" value="1"/>
</dbReference>
<comment type="subcellular location">
    <subcellularLocation>
        <location evidence="5">Cell membrane</location>
        <topology evidence="5">Multi-pass membrane protein</topology>
    </subcellularLocation>
    <subcellularLocation>
        <location evidence="1">Membrane</location>
        <topology evidence="1">Multi-pass membrane protein</topology>
    </subcellularLocation>
</comment>
<dbReference type="GO" id="GO:0055085">
    <property type="term" value="P:transmembrane transport"/>
    <property type="evidence" value="ECO:0007669"/>
    <property type="project" value="InterPro"/>
</dbReference>
<evidence type="ECO:0000313" key="7">
    <source>
        <dbReference type="EMBL" id="AMQ18782.1"/>
    </source>
</evidence>
<feature type="transmembrane region" description="Helical" evidence="5">
    <location>
        <begin position="309"/>
        <end position="337"/>
    </location>
</feature>
<evidence type="ECO:0000256" key="1">
    <source>
        <dbReference type="ARBA" id="ARBA00004141"/>
    </source>
</evidence>
<dbReference type="InterPro" id="IPR035906">
    <property type="entry name" value="MetI-like_sf"/>
</dbReference>
<dbReference type="PANTHER" id="PTHR43839:SF1">
    <property type="entry name" value="OPPC IN A BINDING PROTEIN-DEPENDENT TRANSPORT SYSTEM"/>
    <property type="match status" value="1"/>
</dbReference>
<evidence type="ECO:0000313" key="8">
    <source>
        <dbReference type="Proteomes" id="UP000073604"/>
    </source>
</evidence>
<reference evidence="8" key="1">
    <citation type="submission" date="2016-03" db="EMBL/GenBank/DDBJ databases">
        <authorList>
            <person name="Oger P.M."/>
        </authorList>
    </citation>
    <scope>NUCLEOTIDE SEQUENCE [LARGE SCALE GENOMIC DNA]</scope>
    <source>
        <strain evidence="8">OG-1</strain>
    </source>
</reference>
<feature type="transmembrane region" description="Helical" evidence="5">
    <location>
        <begin position="426"/>
        <end position="451"/>
    </location>
</feature>
<feature type="domain" description="ABC transmembrane type-1" evidence="6">
    <location>
        <begin position="311"/>
        <end position="500"/>
    </location>
</feature>
<feature type="transmembrane region" description="Helical" evidence="5">
    <location>
        <begin position="349"/>
        <end position="368"/>
    </location>
</feature>
<dbReference type="Pfam" id="PF12911">
    <property type="entry name" value="OppC_N"/>
    <property type="match status" value="1"/>
</dbReference>
<evidence type="ECO:0000256" key="5">
    <source>
        <dbReference type="RuleBase" id="RU363032"/>
    </source>
</evidence>
<dbReference type="PANTHER" id="PTHR43839">
    <property type="entry name" value="OPPC IN A BINDING PROTEIN-DEPENDENT TRANSPORT SYSTEM"/>
    <property type="match status" value="1"/>
</dbReference>
<accession>A0A142CVI0</accession>
<dbReference type="EMBL" id="CP014750">
    <property type="protein sequence ID" value="AMQ18782.1"/>
    <property type="molecule type" value="Genomic_DNA"/>
</dbReference>
<dbReference type="KEGG" id="tpep:A0127_06150"/>
<keyword evidence="5" id="KW-0813">Transport</keyword>
<proteinExistence type="inferred from homology"/>
<dbReference type="GO" id="GO:0005886">
    <property type="term" value="C:plasma membrane"/>
    <property type="evidence" value="ECO:0007669"/>
    <property type="project" value="UniProtKB-SubCell"/>
</dbReference>
<keyword evidence="2 5" id="KW-0812">Transmembrane</keyword>
<protein>
    <recommendedName>
        <fullName evidence="6">ABC transmembrane type-1 domain-containing protein</fullName>
    </recommendedName>
</protein>
<dbReference type="PROSITE" id="PS50928">
    <property type="entry name" value="ABC_TM1"/>
    <property type="match status" value="1"/>
</dbReference>
<dbReference type="AlphaFoldDB" id="A0A142CVI0"/>
<dbReference type="InterPro" id="IPR000515">
    <property type="entry name" value="MetI-like"/>
</dbReference>
<dbReference type="STRING" id="53952.A0127_06150"/>
<keyword evidence="4 5" id="KW-0472">Membrane</keyword>
<keyword evidence="3 5" id="KW-1133">Transmembrane helix</keyword>
<evidence type="ECO:0000256" key="2">
    <source>
        <dbReference type="ARBA" id="ARBA00022692"/>
    </source>
</evidence>
<gene>
    <name evidence="7" type="ORF">A0127_06150</name>
</gene>
<name>A0A142CVI0_9EURY</name>
<evidence type="ECO:0000259" key="6">
    <source>
        <dbReference type="PROSITE" id="PS50928"/>
    </source>
</evidence>
<feature type="transmembrane region" description="Helical" evidence="5">
    <location>
        <begin position="21"/>
        <end position="43"/>
    </location>
</feature>
<feature type="transmembrane region" description="Helical" evidence="5">
    <location>
        <begin position="487"/>
        <end position="507"/>
    </location>
</feature>
<dbReference type="RefSeq" id="WP_062389315.1">
    <property type="nucleotide sequence ID" value="NZ_CP014750.1"/>
</dbReference>
<dbReference type="CDD" id="cd06261">
    <property type="entry name" value="TM_PBP2"/>
    <property type="match status" value="1"/>
</dbReference>
<dbReference type="OrthoDB" id="312811at2157"/>
<comment type="similarity">
    <text evidence="5">Belongs to the binding-protein-dependent transport system permease family.</text>
</comment>
<dbReference type="Gene3D" id="1.10.3720.10">
    <property type="entry name" value="MetI-like"/>
    <property type="match status" value="1"/>
</dbReference>
<dbReference type="Proteomes" id="UP000073604">
    <property type="component" value="Chromosome"/>
</dbReference>
<sequence>MRWVDFKDSVKRFWSEYKHQKSGMLGLIFLIILLVLGIGAPYITSPDIPKQWQTGEAWIVNPKNAPPSWENAFSDQKLADQKVYTIHDMNVAESKNGSYKVYTLTFTYNMNYDVPPKDIVITGLNSNASRPQDNPLVSVYVERPEEQGVTVEKFLLLPDTQLPSKGVLQLSYLKEVKTLLFYWLYQNGIIQLPMAPPEALPMEIKLMQINQQIQLDSKLYGYFQSMDPMKVLFGSLTENGQLRTLEQVISEPVALQGDYKFTIVVKAPENVKVDLSNFEVAMVGRTFGLLGTDQYGRPIAVGLLWGIRVAIAIGLAVSISSVVIGILIGVTSAYLGGWADEVIQRITEFFMTLPVLPMLILLSLYFGGRITLKQLVLILVLFGWMGTTKVARSMALQIKEQTYIEAARALGASTGRIVFRHIVPQLLPYAFASIALSVPGAILSEAGLSFLGLTSNNMITWGQMLNAAQQNGATLNGYWWQVIPPGLAIAFVGLIFVLIGVSLDTVLNPKLKRA</sequence>
<keyword evidence="8" id="KW-1185">Reference proteome</keyword>
<organism evidence="7 8">
    <name type="scientific">Thermococcus peptonophilus</name>
    <dbReference type="NCBI Taxonomy" id="53952"/>
    <lineage>
        <taxon>Archaea</taxon>
        <taxon>Methanobacteriati</taxon>
        <taxon>Methanobacteriota</taxon>
        <taxon>Thermococci</taxon>
        <taxon>Thermococcales</taxon>
        <taxon>Thermococcaceae</taxon>
        <taxon>Thermococcus</taxon>
    </lineage>
</organism>